<dbReference type="AlphaFoldDB" id="A0ABD3QSM7"/>
<name>A0ABD3QSM7_9STRA</name>
<proteinExistence type="predicted"/>
<evidence type="ECO:0000313" key="2">
    <source>
        <dbReference type="Proteomes" id="UP001530400"/>
    </source>
</evidence>
<reference evidence="1 2" key="1">
    <citation type="submission" date="2024-10" db="EMBL/GenBank/DDBJ databases">
        <title>Updated reference genomes for cyclostephanoid diatoms.</title>
        <authorList>
            <person name="Roberts W.R."/>
            <person name="Alverson A.J."/>
        </authorList>
    </citation>
    <scope>NUCLEOTIDE SEQUENCE [LARGE SCALE GENOMIC DNA]</scope>
    <source>
        <strain evidence="1 2">AJA010-31</strain>
    </source>
</reference>
<dbReference type="Proteomes" id="UP001530400">
    <property type="component" value="Unassembled WGS sequence"/>
</dbReference>
<gene>
    <name evidence="1" type="ORF">ACHAWO_003597</name>
</gene>
<protein>
    <submittedName>
        <fullName evidence="1">Uncharacterized protein</fullName>
    </submittedName>
</protein>
<comment type="caution">
    <text evidence="1">The sequence shown here is derived from an EMBL/GenBank/DDBJ whole genome shotgun (WGS) entry which is preliminary data.</text>
</comment>
<organism evidence="1 2">
    <name type="scientific">Cyclotella atomus</name>
    <dbReference type="NCBI Taxonomy" id="382360"/>
    <lineage>
        <taxon>Eukaryota</taxon>
        <taxon>Sar</taxon>
        <taxon>Stramenopiles</taxon>
        <taxon>Ochrophyta</taxon>
        <taxon>Bacillariophyta</taxon>
        <taxon>Coscinodiscophyceae</taxon>
        <taxon>Thalassiosirophycidae</taxon>
        <taxon>Stephanodiscales</taxon>
        <taxon>Stephanodiscaceae</taxon>
        <taxon>Cyclotella</taxon>
    </lineage>
</organism>
<dbReference type="EMBL" id="JALLPJ020000069">
    <property type="protein sequence ID" value="KAL3803442.1"/>
    <property type="molecule type" value="Genomic_DNA"/>
</dbReference>
<keyword evidence="2" id="KW-1185">Reference proteome</keyword>
<evidence type="ECO:0000313" key="1">
    <source>
        <dbReference type="EMBL" id="KAL3803442.1"/>
    </source>
</evidence>
<sequence length="241" mass="27195">MATYSFARDDFLFAIKRAETSIDLLEAFGVLARSNIWVEAEEYDSESSDTEELVPIKEEKREEKTDDDAMHEEVVEFHEVDIANLIASIGSLKRKKLLTALHTSIAFDENVPPADHGSAIHCFNQSNLLPEIMANLERDCVVTFGTSECDDPFINFTIHTDDPDEQMILLLPSPNNNRLARMADNFLGFGRKRPPKFDDSDPFLMPVEVPSAVDRKMHGKTLPIIRRVKGSFDTAKYNGES</sequence>
<accession>A0ABD3QSM7</accession>